<evidence type="ECO:0000256" key="6">
    <source>
        <dbReference type="SAM" id="Phobius"/>
    </source>
</evidence>
<comment type="caution">
    <text evidence="8">The sequence shown here is derived from an EMBL/GenBank/DDBJ whole genome shotgun (WGS) entry which is preliminary data.</text>
</comment>
<organism evidence="8 9">
    <name type="scientific">Halteria grandinella</name>
    <dbReference type="NCBI Taxonomy" id="5974"/>
    <lineage>
        <taxon>Eukaryota</taxon>
        <taxon>Sar</taxon>
        <taxon>Alveolata</taxon>
        <taxon>Ciliophora</taxon>
        <taxon>Intramacronucleata</taxon>
        <taxon>Spirotrichea</taxon>
        <taxon>Stichotrichia</taxon>
        <taxon>Sporadotrichida</taxon>
        <taxon>Halteriidae</taxon>
        <taxon>Halteria</taxon>
    </lineage>
</organism>
<keyword evidence="4 6" id="KW-1133">Transmembrane helix</keyword>
<dbReference type="PANTHER" id="PTHR23506:SF26">
    <property type="entry name" value="MFS-TYPE TRANSPORTER SLC18B1"/>
    <property type="match status" value="1"/>
</dbReference>
<accession>A0A8J8T344</accession>
<evidence type="ECO:0000313" key="8">
    <source>
        <dbReference type="EMBL" id="TNV80419.1"/>
    </source>
</evidence>
<dbReference type="Pfam" id="PF07690">
    <property type="entry name" value="MFS_1"/>
    <property type="match status" value="1"/>
</dbReference>
<dbReference type="PANTHER" id="PTHR23506">
    <property type="entry name" value="GH10249P"/>
    <property type="match status" value="1"/>
</dbReference>
<feature type="transmembrane region" description="Helical" evidence="6">
    <location>
        <begin position="220"/>
        <end position="240"/>
    </location>
</feature>
<dbReference type="Gene3D" id="1.20.1250.20">
    <property type="entry name" value="MFS general substrate transporter like domains"/>
    <property type="match status" value="1"/>
</dbReference>
<dbReference type="PROSITE" id="PS50850">
    <property type="entry name" value="MFS"/>
    <property type="match status" value="1"/>
</dbReference>
<feature type="transmembrane region" description="Helical" evidence="6">
    <location>
        <begin position="397"/>
        <end position="414"/>
    </location>
</feature>
<dbReference type="GO" id="GO:0022857">
    <property type="term" value="F:transmembrane transporter activity"/>
    <property type="evidence" value="ECO:0007669"/>
    <property type="project" value="InterPro"/>
</dbReference>
<dbReference type="InterPro" id="IPR020846">
    <property type="entry name" value="MFS_dom"/>
</dbReference>
<name>A0A8J8T344_HALGN</name>
<dbReference type="Proteomes" id="UP000785679">
    <property type="component" value="Unassembled WGS sequence"/>
</dbReference>
<keyword evidence="5 6" id="KW-0472">Membrane</keyword>
<keyword evidence="9" id="KW-1185">Reference proteome</keyword>
<gene>
    <name evidence="8" type="ORF">FGO68_gene16987</name>
</gene>
<evidence type="ECO:0000256" key="4">
    <source>
        <dbReference type="ARBA" id="ARBA00022989"/>
    </source>
</evidence>
<dbReference type="InterPro" id="IPR050930">
    <property type="entry name" value="MFS_Vesicular_Transporter"/>
</dbReference>
<evidence type="ECO:0000259" key="7">
    <source>
        <dbReference type="PROSITE" id="PS50850"/>
    </source>
</evidence>
<keyword evidence="2" id="KW-0813">Transport</keyword>
<feature type="transmembrane region" description="Helical" evidence="6">
    <location>
        <begin position="39"/>
        <end position="57"/>
    </location>
</feature>
<feature type="domain" description="Major facilitator superfamily (MFS) profile" evidence="7">
    <location>
        <begin position="1"/>
        <end position="417"/>
    </location>
</feature>
<evidence type="ECO:0000256" key="2">
    <source>
        <dbReference type="ARBA" id="ARBA00022448"/>
    </source>
</evidence>
<dbReference type="EMBL" id="RRYP01007534">
    <property type="protein sequence ID" value="TNV80419.1"/>
    <property type="molecule type" value="Genomic_DNA"/>
</dbReference>
<evidence type="ECO:0000256" key="1">
    <source>
        <dbReference type="ARBA" id="ARBA00004141"/>
    </source>
</evidence>
<feature type="transmembrane region" description="Helical" evidence="6">
    <location>
        <begin position="7"/>
        <end position="27"/>
    </location>
</feature>
<feature type="transmembrane region" description="Helical" evidence="6">
    <location>
        <begin position="260"/>
        <end position="279"/>
    </location>
</feature>
<dbReference type="AlphaFoldDB" id="A0A8J8T344"/>
<dbReference type="OrthoDB" id="298065at2759"/>
<dbReference type="GO" id="GO:0016020">
    <property type="term" value="C:membrane"/>
    <property type="evidence" value="ECO:0007669"/>
    <property type="project" value="UniProtKB-SubCell"/>
</dbReference>
<evidence type="ECO:0000313" key="9">
    <source>
        <dbReference type="Proteomes" id="UP000785679"/>
    </source>
</evidence>
<comment type="subcellular location">
    <subcellularLocation>
        <location evidence="1">Membrane</location>
        <topology evidence="1">Multi-pass membrane protein</topology>
    </subcellularLocation>
</comment>
<protein>
    <recommendedName>
        <fullName evidence="7">Major facilitator superfamily (MFS) profile domain-containing protein</fullName>
    </recommendedName>
</protein>
<feature type="transmembrane region" description="Helical" evidence="6">
    <location>
        <begin position="359"/>
        <end position="377"/>
    </location>
</feature>
<feature type="transmembrane region" description="Helical" evidence="6">
    <location>
        <begin position="317"/>
        <end position="339"/>
    </location>
</feature>
<keyword evidence="3 6" id="KW-0812">Transmembrane</keyword>
<feature type="transmembrane region" description="Helical" evidence="6">
    <location>
        <begin position="291"/>
        <end position="311"/>
    </location>
</feature>
<dbReference type="InterPro" id="IPR036259">
    <property type="entry name" value="MFS_trans_sf"/>
</dbReference>
<feature type="transmembrane region" description="Helical" evidence="6">
    <location>
        <begin position="95"/>
        <end position="125"/>
    </location>
</feature>
<dbReference type="InterPro" id="IPR011701">
    <property type="entry name" value="MFS"/>
</dbReference>
<feature type="transmembrane region" description="Helical" evidence="6">
    <location>
        <begin position="69"/>
        <end position="89"/>
    </location>
</feature>
<feature type="transmembrane region" description="Helical" evidence="6">
    <location>
        <begin position="163"/>
        <end position="184"/>
    </location>
</feature>
<evidence type="ECO:0000256" key="3">
    <source>
        <dbReference type="ARBA" id="ARBA00022692"/>
    </source>
</evidence>
<sequence>MVDRIVLVLGIITLLTFINFSFITHFYQKEAYRRRINAGFLAGIQALTFLFSSLISGQYLHKIGRHKSMLIGAVLIIISMMGFGSLYFVSENNKAAFILLSIIWKFLFGIGAGLNLTASYAIIVAHFKDDWERNIGMMKAFIGIGPLIGLFFGGLMHQIGGYILPYFASTCVYFLMYPMIAVTLNKIYQIENNQELERNELPQAIMDTRGVNVQVKFTRLFMIPCFITGFLSLVIVYITIKFRLPTLAVKFKDAGYGENAIFASFAIPTLITFFSRLLVYKLTARYRRSTIILCGYFIISTGMFLVGPSQILGFKDLIQLTFIGLCAIGLGCGMIFIPVLPEMIESVQEAYPGTDKDQLYNRISGIFVAAQALGEIAGPLLGHMFKIMYGFRKSQDIIAVTLLSFMILFYLVNVRNKKFQQALPESGEVNHQVLEANEVRVREPLLHINPRIN</sequence>
<feature type="transmembrane region" description="Helical" evidence="6">
    <location>
        <begin position="137"/>
        <end position="157"/>
    </location>
</feature>
<proteinExistence type="predicted"/>
<dbReference type="SUPFAM" id="SSF103473">
    <property type="entry name" value="MFS general substrate transporter"/>
    <property type="match status" value="1"/>
</dbReference>
<reference evidence="8" key="1">
    <citation type="submission" date="2019-06" db="EMBL/GenBank/DDBJ databases">
        <authorList>
            <person name="Zheng W."/>
        </authorList>
    </citation>
    <scope>NUCLEOTIDE SEQUENCE</scope>
    <source>
        <strain evidence="8">QDHG01</strain>
    </source>
</reference>
<evidence type="ECO:0000256" key="5">
    <source>
        <dbReference type="ARBA" id="ARBA00023136"/>
    </source>
</evidence>